<dbReference type="HOGENOM" id="CLU_439301_0_0_5"/>
<dbReference type="OrthoDB" id="5400913at2"/>
<keyword evidence="1" id="KW-0732">Signal</keyword>
<dbReference type="Pfam" id="PF20674">
    <property type="entry name" value="SpaA_3"/>
    <property type="match status" value="2"/>
</dbReference>
<proteinExistence type="predicted"/>
<dbReference type="EMBL" id="AEWJ01000044">
    <property type="protein sequence ID" value="EGD58029.1"/>
    <property type="molecule type" value="Genomic_DNA"/>
</dbReference>
<dbReference type="InterPro" id="IPR047589">
    <property type="entry name" value="DUF11_rpt"/>
</dbReference>
<reference evidence="3 4" key="1">
    <citation type="journal article" date="2012" name="J. Bacteriol.">
        <title>Draft Genome Sequence of Novosphingobium nitrogenifigens Y88T.</title>
        <authorList>
            <person name="Strabala T.J."/>
            <person name="Macdonald L."/>
            <person name="Liu V."/>
            <person name="Smit A.M."/>
        </authorList>
    </citation>
    <scope>NUCLEOTIDE SEQUENCE [LARGE SCALE GENOMIC DNA]</scope>
    <source>
        <strain evidence="3 4">DSM 19370</strain>
    </source>
</reference>
<gene>
    <name evidence="3" type="ORF">Y88_0081</name>
</gene>
<dbReference type="InParanoid" id="F1ZBI4"/>
<evidence type="ECO:0000313" key="4">
    <source>
        <dbReference type="Proteomes" id="UP000004728"/>
    </source>
</evidence>
<dbReference type="Proteomes" id="UP000004728">
    <property type="component" value="Unassembled WGS sequence"/>
</dbReference>
<dbReference type="InterPro" id="IPR048834">
    <property type="entry name" value="SpaA_pre-album"/>
</dbReference>
<dbReference type="eggNOG" id="COG4719">
    <property type="taxonomic scope" value="Bacteria"/>
</dbReference>
<organism evidence="3 4">
    <name type="scientific">Novosphingobium nitrogenifigens DSM 19370</name>
    <dbReference type="NCBI Taxonomy" id="983920"/>
    <lineage>
        <taxon>Bacteria</taxon>
        <taxon>Pseudomonadati</taxon>
        <taxon>Pseudomonadota</taxon>
        <taxon>Alphaproteobacteria</taxon>
        <taxon>Sphingomonadales</taxon>
        <taxon>Sphingomonadaceae</taxon>
        <taxon>Novosphingobium</taxon>
    </lineage>
</organism>
<evidence type="ECO:0000256" key="1">
    <source>
        <dbReference type="SAM" id="SignalP"/>
    </source>
</evidence>
<dbReference type="AlphaFoldDB" id="F1ZBI4"/>
<feature type="domain" description="SpaA-like prealbumin fold" evidence="2">
    <location>
        <begin position="239"/>
        <end position="358"/>
    </location>
</feature>
<feature type="domain" description="SpaA-like prealbumin fold" evidence="2">
    <location>
        <begin position="361"/>
        <end position="475"/>
    </location>
</feature>
<name>F1ZBI4_9SPHN</name>
<dbReference type="NCBIfam" id="TIGR01451">
    <property type="entry name" value="B_ant_repeat"/>
    <property type="match status" value="1"/>
</dbReference>
<feature type="chain" id="PRO_5003274247" description="SpaA-like prealbumin fold domain-containing protein" evidence="1">
    <location>
        <begin position="29"/>
        <end position="622"/>
    </location>
</feature>
<sequence>MSAKVLSVVPRVFAAALAWILTVSVAHAANCSVATAQGTTGPSDWQTYCWIDFSSYNDTTARSSSGQAFSLTLQDGTVLNFTLKTSGTALTATGSPSWSGAAIGNTAMTGIAGSPVLYQTGAGTTTVTVSSIRMTPPAGAGGVTSYMLVAADGESTNSGETLRFTTNGGAWQTLGQAGAVSGSSYPSLSGAGTTSVTETGATANYTGAYIFGSSTPTQIGSTLVGGGLEGFMLAVRYASVRLTMAISGARVSSSDQFTYAITATSNGATLVSGTSSGTGLGPFTTAGVSAAASVPLTLTETMASGSTNSLSHYVTTLTCTNSNGGSSTSLPSGLATTSYAIPSLSFGDALQCTFTETPYPHLTLQKALGSGGRQYSTDQFTMNIAQGSTVVATTTTRGTGSTLTNPATAQTQVSAGTAYTLDESTAGTTVASQYTSVLGWTNANGSSSTKLPTAPGGSITPALGDVVSCTITNTKVATNASLAVVKSSTVLSDPVNGSTNPKAIPGAIVAYTITVSNTGPSAVDKNTVLLIDALPSQLSVGTAASPTFVQGSPSSNLTFSAASNIAFSSSTIAPTSFAACTYTPTTSYDPAVRFICLNPRGTMAGSTGTPPSFAITLQARVN</sequence>
<dbReference type="STRING" id="983920.Y88_0081"/>
<evidence type="ECO:0000313" key="3">
    <source>
        <dbReference type="EMBL" id="EGD58029.1"/>
    </source>
</evidence>
<accession>F1ZBI4</accession>
<feature type="signal peptide" evidence="1">
    <location>
        <begin position="1"/>
        <end position="28"/>
    </location>
</feature>
<dbReference type="RefSeq" id="WP_008067526.1">
    <property type="nucleotide sequence ID" value="NZ_GL876926.1"/>
</dbReference>
<comment type="caution">
    <text evidence="3">The sequence shown here is derived from an EMBL/GenBank/DDBJ whole genome shotgun (WGS) entry which is preliminary data.</text>
</comment>
<protein>
    <recommendedName>
        <fullName evidence="2">SpaA-like prealbumin fold domain-containing protein</fullName>
    </recommendedName>
</protein>
<keyword evidence="4" id="KW-1185">Reference proteome</keyword>
<evidence type="ECO:0000259" key="2">
    <source>
        <dbReference type="Pfam" id="PF20674"/>
    </source>
</evidence>